<dbReference type="FunFam" id="3.40.190.10:FF:000029">
    <property type="entry name" value="Chorismate mutase/Prephenate dehydratase"/>
    <property type="match status" value="1"/>
</dbReference>
<evidence type="ECO:0000256" key="11">
    <source>
        <dbReference type="ARBA" id="ARBA00023141"/>
    </source>
</evidence>
<feature type="domain" description="ACT" evidence="22">
    <location>
        <begin position="280"/>
        <end position="355"/>
    </location>
</feature>
<dbReference type="NCBIfam" id="TIGR01807">
    <property type="entry name" value="CM_P2"/>
    <property type="match status" value="1"/>
</dbReference>
<evidence type="ECO:0000256" key="12">
    <source>
        <dbReference type="ARBA" id="ARBA00023222"/>
    </source>
</evidence>
<dbReference type="InterPro" id="IPR002912">
    <property type="entry name" value="ACT_dom"/>
</dbReference>
<dbReference type="GO" id="GO:0004664">
    <property type="term" value="F:prephenate dehydratase activity"/>
    <property type="evidence" value="ECO:0007669"/>
    <property type="project" value="UniProtKB-EC"/>
</dbReference>
<evidence type="ECO:0000256" key="5">
    <source>
        <dbReference type="ARBA" id="ARBA00004817"/>
    </source>
</evidence>
<evidence type="ECO:0000256" key="15">
    <source>
        <dbReference type="ARBA" id="ARBA00023268"/>
    </source>
</evidence>
<dbReference type="NCBIfam" id="NF008865">
    <property type="entry name" value="PRK11898.1"/>
    <property type="match status" value="1"/>
</dbReference>
<dbReference type="InterPro" id="IPR002701">
    <property type="entry name" value="CM_II_prokaryot"/>
</dbReference>
<dbReference type="SUPFAM" id="SSF53850">
    <property type="entry name" value="Periplasmic binding protein-like II"/>
    <property type="match status" value="1"/>
</dbReference>
<dbReference type="GO" id="GO:0005737">
    <property type="term" value="C:cytoplasm"/>
    <property type="evidence" value="ECO:0007669"/>
    <property type="project" value="UniProtKB-SubCell"/>
</dbReference>
<dbReference type="InterPro" id="IPR001086">
    <property type="entry name" value="Preph_deHydtase"/>
</dbReference>
<evidence type="ECO:0000313" key="23">
    <source>
        <dbReference type="EMBL" id="KKO20455.1"/>
    </source>
</evidence>
<dbReference type="InterPro" id="IPR010957">
    <property type="entry name" value="G/b/e-P-prot_chorismate_mutase"/>
</dbReference>
<dbReference type="Gene3D" id="3.40.190.10">
    <property type="entry name" value="Periplasmic binding protein-like II"/>
    <property type="match status" value="2"/>
</dbReference>
<evidence type="ECO:0000256" key="1">
    <source>
        <dbReference type="ARBA" id="ARBA00000824"/>
    </source>
</evidence>
<organism evidence="23 24">
    <name type="scientific">Candidatus Brocadia fulgida</name>
    <dbReference type="NCBI Taxonomy" id="380242"/>
    <lineage>
        <taxon>Bacteria</taxon>
        <taxon>Pseudomonadati</taxon>
        <taxon>Planctomycetota</taxon>
        <taxon>Candidatus Brocadiia</taxon>
        <taxon>Candidatus Brocadiales</taxon>
        <taxon>Candidatus Brocadiaceae</taxon>
        <taxon>Candidatus Brocadia</taxon>
    </lineage>
</organism>
<evidence type="ECO:0000256" key="4">
    <source>
        <dbReference type="ARBA" id="ARBA00004741"/>
    </source>
</evidence>
<dbReference type="SUPFAM" id="SSF48600">
    <property type="entry name" value="Chorismate mutase II"/>
    <property type="match status" value="1"/>
</dbReference>
<dbReference type="PATRIC" id="fig|380242.3.peg.1027"/>
<keyword evidence="15" id="KW-0511">Multifunctional enzyme</keyword>
<protein>
    <recommendedName>
        <fullName evidence="8">Bifunctional chorismate mutase/prephenate dehydratase</fullName>
        <ecNumber evidence="7">4.2.1.51</ecNumber>
        <ecNumber evidence="6">5.4.99.5</ecNumber>
    </recommendedName>
    <alternativeName>
        <fullName evidence="17">Chorismate mutase-prephenate dehydratase</fullName>
    </alternativeName>
    <alternativeName>
        <fullName evidence="16">p-protein</fullName>
    </alternativeName>
</protein>
<accession>A0A0M2UY12</accession>
<keyword evidence="11" id="KW-0057">Aromatic amino acid biosynthesis</keyword>
<comment type="pathway">
    <text evidence="4">Amino-acid biosynthesis; L-phenylalanine biosynthesis; phenylpyruvate from prephenate: step 1/1.</text>
</comment>
<feature type="domain" description="Chorismate mutase" evidence="20">
    <location>
        <begin position="1"/>
        <end position="87"/>
    </location>
</feature>
<dbReference type="CDD" id="cd04905">
    <property type="entry name" value="ACT_CM-PDT"/>
    <property type="match status" value="1"/>
</dbReference>
<evidence type="ECO:0000256" key="19">
    <source>
        <dbReference type="PIRSR" id="PIRSR001500-2"/>
    </source>
</evidence>
<dbReference type="PROSITE" id="PS51671">
    <property type="entry name" value="ACT"/>
    <property type="match status" value="1"/>
</dbReference>
<evidence type="ECO:0000256" key="9">
    <source>
        <dbReference type="ARBA" id="ARBA00022490"/>
    </source>
</evidence>
<dbReference type="AlphaFoldDB" id="A0A0M2UY12"/>
<keyword evidence="13" id="KW-0413">Isomerase</keyword>
<keyword evidence="24" id="KW-1185">Reference proteome</keyword>
<proteinExistence type="predicted"/>
<dbReference type="PANTHER" id="PTHR21022:SF19">
    <property type="entry name" value="PREPHENATE DEHYDRATASE-RELATED"/>
    <property type="match status" value="1"/>
</dbReference>
<comment type="catalytic activity">
    <reaction evidence="18">
        <text>prephenate + H(+) = 3-phenylpyruvate + CO2 + H2O</text>
        <dbReference type="Rhea" id="RHEA:21648"/>
        <dbReference type="ChEBI" id="CHEBI:15377"/>
        <dbReference type="ChEBI" id="CHEBI:15378"/>
        <dbReference type="ChEBI" id="CHEBI:16526"/>
        <dbReference type="ChEBI" id="CHEBI:18005"/>
        <dbReference type="ChEBI" id="CHEBI:29934"/>
        <dbReference type="EC" id="4.2.1.51"/>
    </reaction>
</comment>
<reference evidence="23 24" key="1">
    <citation type="journal article" date="2013" name="BMC Microbiol.">
        <title>Identification of the type II cytochrome c maturation pathway in anammox bacteria by comparative genomics.</title>
        <authorList>
            <person name="Ferousi C."/>
            <person name="Speth D.R."/>
            <person name="Reimann J."/>
            <person name="Op den Camp H.J."/>
            <person name="Allen J.W."/>
            <person name="Keltjens J.T."/>
            <person name="Jetten M.S."/>
        </authorList>
    </citation>
    <scope>NUCLEOTIDE SEQUENCE [LARGE SCALE GENOMIC DNA]</scope>
    <source>
        <strain evidence="23">RU1</strain>
    </source>
</reference>
<gene>
    <name evidence="23" type="ORF">BROFUL_00811</name>
</gene>
<dbReference type="PROSITE" id="PS51171">
    <property type="entry name" value="PREPHENATE_DEHYDR_3"/>
    <property type="match status" value="1"/>
</dbReference>
<dbReference type="Pfam" id="PF01817">
    <property type="entry name" value="CM_2"/>
    <property type="match status" value="1"/>
</dbReference>
<keyword evidence="9" id="KW-0963">Cytoplasm</keyword>
<dbReference type="GO" id="GO:0004106">
    <property type="term" value="F:chorismate mutase activity"/>
    <property type="evidence" value="ECO:0007669"/>
    <property type="project" value="UniProtKB-EC"/>
</dbReference>
<evidence type="ECO:0000259" key="20">
    <source>
        <dbReference type="PROSITE" id="PS51168"/>
    </source>
</evidence>
<evidence type="ECO:0000256" key="2">
    <source>
        <dbReference type="ARBA" id="ARBA00002364"/>
    </source>
</evidence>
<feature type="site" description="Essential for prephenate dehydratase activity" evidence="19">
    <location>
        <position position="261"/>
    </location>
</feature>
<dbReference type="InterPro" id="IPR036979">
    <property type="entry name" value="CM_dom_sf"/>
</dbReference>
<dbReference type="FunFam" id="3.30.70.260:FF:000012">
    <property type="entry name" value="Prephenate dehydratase"/>
    <property type="match status" value="1"/>
</dbReference>
<dbReference type="PROSITE" id="PS51168">
    <property type="entry name" value="CHORISMATE_MUT_2"/>
    <property type="match status" value="1"/>
</dbReference>
<dbReference type="PANTHER" id="PTHR21022">
    <property type="entry name" value="PREPHENATE DEHYDRATASE P PROTEIN"/>
    <property type="match status" value="1"/>
</dbReference>
<evidence type="ECO:0000256" key="10">
    <source>
        <dbReference type="ARBA" id="ARBA00022605"/>
    </source>
</evidence>
<evidence type="ECO:0000259" key="22">
    <source>
        <dbReference type="PROSITE" id="PS51671"/>
    </source>
</evidence>
<dbReference type="UniPathway" id="UPA00121">
    <property type="reaction ID" value="UER00345"/>
</dbReference>
<keyword evidence="12" id="KW-0584">Phenylalanine biosynthesis</keyword>
<dbReference type="GO" id="GO:0009094">
    <property type="term" value="P:L-phenylalanine biosynthetic process"/>
    <property type="evidence" value="ECO:0007669"/>
    <property type="project" value="UniProtKB-UniPathway"/>
</dbReference>
<evidence type="ECO:0000313" key="24">
    <source>
        <dbReference type="Proteomes" id="UP000034954"/>
    </source>
</evidence>
<evidence type="ECO:0000256" key="16">
    <source>
        <dbReference type="ARBA" id="ARBA00031175"/>
    </source>
</evidence>
<sequence>MDIAQLRKEIDTLDSKIVELLNERAKIVLKIGEIKKQNRAQVYVPNREREVYLRITSQNKGPLANDCLVAIYRELMAGSLVLEKAIKVAYLGPEGTFSYFAARQKFGLSVEYVPLRSIDDVFRDVATGRSDYGIVPVENSTEGGIRETLNLFVEFDVKVCAEIVFPIHHSLMANCKKEEIKKVYSKVQILSQCRNWLACNLPHAELVEVSSSAEAARIFEKALQPAAGGQYCAIIANAEIAQQYGVTILFSNIEDNPNNVTRFFVLSKEYGAPSEKDRTAVMCYTKNRPGALLEILEPFRTYNINLTNIESLPTRKKAWEYCFYLDFEGHVAHASVQKALDEVFKKCSDMKILGSFPKCD</sequence>
<dbReference type="CDD" id="cd13630">
    <property type="entry name" value="PBP2_PDT_1"/>
    <property type="match status" value="1"/>
</dbReference>
<comment type="caution">
    <text evidence="23">The sequence shown here is derived from an EMBL/GenBank/DDBJ whole genome shotgun (WGS) entry which is preliminary data.</text>
</comment>
<evidence type="ECO:0000256" key="8">
    <source>
        <dbReference type="ARBA" id="ARBA00014401"/>
    </source>
</evidence>
<comment type="function">
    <text evidence="2">Catalyzes the Claisen rearrangement of chorismate to prephenate and the decarboxylation/dehydration of prephenate to phenylpyruvate.</text>
</comment>
<evidence type="ECO:0000259" key="21">
    <source>
        <dbReference type="PROSITE" id="PS51171"/>
    </source>
</evidence>
<dbReference type="Gene3D" id="3.30.70.260">
    <property type="match status" value="1"/>
</dbReference>
<comment type="catalytic activity">
    <reaction evidence="1">
        <text>chorismate = prephenate</text>
        <dbReference type="Rhea" id="RHEA:13897"/>
        <dbReference type="ChEBI" id="CHEBI:29748"/>
        <dbReference type="ChEBI" id="CHEBI:29934"/>
        <dbReference type="EC" id="5.4.99.5"/>
    </reaction>
</comment>
<dbReference type="EC" id="5.4.99.5" evidence="6"/>
<dbReference type="Pfam" id="PF00800">
    <property type="entry name" value="PDT"/>
    <property type="match status" value="1"/>
</dbReference>
<dbReference type="Gene3D" id="1.20.59.10">
    <property type="entry name" value="Chorismate mutase"/>
    <property type="match status" value="1"/>
</dbReference>
<dbReference type="PIRSF" id="PIRSF001500">
    <property type="entry name" value="Chor_mut_pdt_Ppr"/>
    <property type="match status" value="1"/>
</dbReference>
<comment type="subcellular location">
    <subcellularLocation>
        <location evidence="3">Cytoplasm</location>
    </subcellularLocation>
</comment>
<dbReference type="UniPathway" id="UPA00120">
    <property type="reaction ID" value="UER00203"/>
</dbReference>
<dbReference type="Proteomes" id="UP000034954">
    <property type="component" value="Unassembled WGS sequence"/>
</dbReference>
<keyword evidence="10" id="KW-0028">Amino-acid biosynthesis</keyword>
<evidence type="ECO:0000256" key="13">
    <source>
        <dbReference type="ARBA" id="ARBA00023235"/>
    </source>
</evidence>
<evidence type="ECO:0000256" key="7">
    <source>
        <dbReference type="ARBA" id="ARBA00013147"/>
    </source>
</evidence>
<dbReference type="InterPro" id="IPR008242">
    <property type="entry name" value="Chor_mutase/pphenate_deHydtase"/>
</dbReference>
<dbReference type="SUPFAM" id="SSF55021">
    <property type="entry name" value="ACT-like"/>
    <property type="match status" value="1"/>
</dbReference>
<evidence type="ECO:0000256" key="6">
    <source>
        <dbReference type="ARBA" id="ARBA00012404"/>
    </source>
</evidence>
<feature type="domain" description="Prephenate dehydratase" evidence="21">
    <location>
        <begin position="87"/>
        <end position="268"/>
    </location>
</feature>
<dbReference type="InterPro" id="IPR045865">
    <property type="entry name" value="ACT-like_dom_sf"/>
</dbReference>
<comment type="pathway">
    <text evidence="5">Metabolic intermediate biosynthesis; prephenate biosynthesis; prephenate from chorismate: step 1/1.</text>
</comment>
<name>A0A0M2UY12_9BACT</name>
<evidence type="ECO:0000256" key="17">
    <source>
        <dbReference type="ARBA" id="ARBA00031520"/>
    </source>
</evidence>
<dbReference type="SMART" id="SM00830">
    <property type="entry name" value="CM_2"/>
    <property type="match status" value="1"/>
</dbReference>
<evidence type="ECO:0000256" key="3">
    <source>
        <dbReference type="ARBA" id="ARBA00004496"/>
    </source>
</evidence>
<keyword evidence="14" id="KW-0456">Lyase</keyword>
<dbReference type="EMBL" id="LAQJ01000103">
    <property type="protein sequence ID" value="KKO20455.1"/>
    <property type="molecule type" value="Genomic_DNA"/>
</dbReference>
<evidence type="ECO:0000256" key="18">
    <source>
        <dbReference type="ARBA" id="ARBA00047848"/>
    </source>
</evidence>
<evidence type="ECO:0000256" key="14">
    <source>
        <dbReference type="ARBA" id="ARBA00023239"/>
    </source>
</evidence>
<dbReference type="EC" id="4.2.1.51" evidence="7"/>
<dbReference type="InterPro" id="IPR036263">
    <property type="entry name" value="Chorismate_II_sf"/>
</dbReference>
<dbReference type="Pfam" id="PF01842">
    <property type="entry name" value="ACT"/>
    <property type="match status" value="1"/>
</dbReference>
<dbReference type="GO" id="GO:0046417">
    <property type="term" value="P:chorismate metabolic process"/>
    <property type="evidence" value="ECO:0007669"/>
    <property type="project" value="InterPro"/>
</dbReference>